<protein>
    <submittedName>
        <fullName evidence="1">Uncharacterized protein</fullName>
    </submittedName>
</protein>
<dbReference type="RefSeq" id="WP_066784466.1">
    <property type="nucleotide sequence ID" value="NZ_CP014806.1"/>
</dbReference>
<gene>
    <name evidence="1" type="ORF">ATY39_00905</name>
</gene>
<name>A0A143H9Q0_9BACL</name>
<dbReference type="EMBL" id="CP014806">
    <property type="protein sequence ID" value="AMW98100.1"/>
    <property type="molecule type" value="Genomic_DNA"/>
</dbReference>
<dbReference type="STRING" id="241244.ATY39_00905"/>
<accession>A0A143H9Q0</accession>
<proteinExistence type="predicted"/>
<dbReference type="OrthoDB" id="2428257at2"/>
<sequence>MKEFKVTYFFDQEHYVRRFIFVESQAEAEALIQSERDQYIHFTDSRGIYHELFTGHVRVIQISEYHRIDKTKKAKEMIDGSHFYS</sequence>
<reference evidence="1 2" key="1">
    <citation type="journal article" date="2016" name="Genome Announc.">
        <title>Whole-Genome Sequence of Rummeliibacillus stabekisii Strain PP9 Isolated from Antarctic Soil.</title>
        <authorList>
            <person name="da Mota F.F."/>
            <person name="Vollu R.E."/>
            <person name="Jurelevicius D."/>
            <person name="Seldin L."/>
        </authorList>
    </citation>
    <scope>NUCLEOTIDE SEQUENCE [LARGE SCALE GENOMIC DNA]</scope>
    <source>
        <strain evidence="1 2">PP9</strain>
    </source>
</reference>
<organism evidence="1 2">
    <name type="scientific">Rummeliibacillus stabekisii</name>
    <dbReference type="NCBI Taxonomy" id="241244"/>
    <lineage>
        <taxon>Bacteria</taxon>
        <taxon>Bacillati</taxon>
        <taxon>Bacillota</taxon>
        <taxon>Bacilli</taxon>
        <taxon>Bacillales</taxon>
        <taxon>Caryophanaceae</taxon>
        <taxon>Rummeliibacillus</taxon>
    </lineage>
</organism>
<reference evidence="2" key="2">
    <citation type="submission" date="2016-03" db="EMBL/GenBank/DDBJ databases">
        <authorList>
            <person name="Ploux O."/>
        </authorList>
    </citation>
    <scope>NUCLEOTIDE SEQUENCE [LARGE SCALE GENOMIC DNA]</scope>
    <source>
        <strain evidence="2">PP9</strain>
    </source>
</reference>
<dbReference type="AlphaFoldDB" id="A0A143H9Q0"/>
<dbReference type="Proteomes" id="UP000076021">
    <property type="component" value="Chromosome"/>
</dbReference>
<evidence type="ECO:0000313" key="2">
    <source>
        <dbReference type="Proteomes" id="UP000076021"/>
    </source>
</evidence>
<evidence type="ECO:0000313" key="1">
    <source>
        <dbReference type="EMBL" id="AMW98100.1"/>
    </source>
</evidence>
<keyword evidence="2" id="KW-1185">Reference proteome</keyword>
<dbReference type="KEGG" id="rst:ATY39_00905"/>